<keyword evidence="1" id="KW-1133">Transmembrane helix</keyword>
<reference evidence="2 3" key="1">
    <citation type="submission" date="2019-05" db="EMBL/GenBank/DDBJ databases">
        <title>Genome sequence of Klebsiella sp strain TOUT106.</title>
        <authorList>
            <person name="Rahi P."/>
            <person name="Chaudhari D."/>
        </authorList>
    </citation>
    <scope>NUCLEOTIDE SEQUENCE [LARGE SCALE GENOMIC DNA]</scope>
    <source>
        <strain evidence="2 3">TOUT106</strain>
    </source>
</reference>
<dbReference type="EMBL" id="VCHQ01000019">
    <property type="protein sequence ID" value="TLV15160.1"/>
    <property type="molecule type" value="Genomic_DNA"/>
</dbReference>
<comment type="caution">
    <text evidence="2">The sequence shown here is derived from an EMBL/GenBank/DDBJ whole genome shotgun (WGS) entry which is preliminary data.</text>
</comment>
<evidence type="ECO:0000256" key="1">
    <source>
        <dbReference type="SAM" id="Phobius"/>
    </source>
</evidence>
<dbReference type="Proteomes" id="UP000307430">
    <property type="component" value="Unassembled WGS sequence"/>
</dbReference>
<proteinExistence type="predicted"/>
<evidence type="ECO:0000313" key="2">
    <source>
        <dbReference type="EMBL" id="TLV15160.1"/>
    </source>
</evidence>
<keyword evidence="3" id="KW-1185">Reference proteome</keyword>
<feature type="transmembrane region" description="Helical" evidence="1">
    <location>
        <begin position="6"/>
        <end position="28"/>
    </location>
</feature>
<sequence length="246" mass="29641">MNDTAMIAIYISMGSLIISLLGLANTIIQGKINRRNERLKVYDKIFHEVCEILLYDYNRNSQKKYTSHDKLMEQAVNQYANLHWVEQMYGPAHYEGTNFDTDEERMKFHHSVVEEFRKHQKTILSDFSLIKQSPVFHLDEELFRERFYRIMQYIKDNLSFFSPQVRKFWEETTLVSPDKIKCEYVSLLRVNEISCEPVEEEINDPYLNVLLMVRKEFREMNDAPMDKIKNKIFRMQSTFHKMLRKR</sequence>
<organism evidence="2 3">
    <name type="scientific">Klebsiella indica</name>
    <dbReference type="NCBI Taxonomy" id="2582917"/>
    <lineage>
        <taxon>Bacteria</taxon>
        <taxon>Pseudomonadati</taxon>
        <taxon>Pseudomonadota</taxon>
        <taxon>Gammaproteobacteria</taxon>
        <taxon>Enterobacterales</taxon>
        <taxon>Enterobacteriaceae</taxon>
        <taxon>Klebsiella/Raoultella group</taxon>
        <taxon>Klebsiella</taxon>
    </lineage>
</organism>
<evidence type="ECO:0000313" key="3">
    <source>
        <dbReference type="Proteomes" id="UP000307430"/>
    </source>
</evidence>
<dbReference type="RefSeq" id="WP_138361593.1">
    <property type="nucleotide sequence ID" value="NZ_VCHQ01000019.1"/>
</dbReference>
<keyword evidence="1" id="KW-0812">Transmembrane</keyword>
<name>A0A5R9LFE5_9ENTR</name>
<gene>
    <name evidence="2" type="ORF">FE839_14940</name>
</gene>
<accession>A0A5R9LFE5</accession>
<protein>
    <submittedName>
        <fullName evidence="2">Uncharacterized protein</fullName>
    </submittedName>
</protein>
<dbReference type="AlphaFoldDB" id="A0A5R9LFE5"/>
<keyword evidence="1" id="KW-0472">Membrane</keyword>